<evidence type="ECO:0000256" key="1">
    <source>
        <dbReference type="ARBA" id="ARBA00022729"/>
    </source>
</evidence>
<evidence type="ECO:0000313" key="5">
    <source>
        <dbReference type="EMBL" id="RCK81506.1"/>
    </source>
</evidence>
<dbReference type="PANTHER" id="PTHR23244">
    <property type="entry name" value="KELCH REPEAT DOMAIN"/>
    <property type="match status" value="1"/>
</dbReference>
<dbReference type="InterPro" id="IPR015915">
    <property type="entry name" value="Kelch-typ_b-propeller"/>
</dbReference>
<keyword evidence="1" id="KW-0732">Signal</keyword>
<dbReference type="Gene3D" id="2.60.40.3710">
    <property type="match status" value="12"/>
</dbReference>
<comment type="caution">
    <text evidence="5">The sequence shown here is derived from an EMBL/GenBank/DDBJ whole genome shotgun (WGS) entry which is preliminary data.</text>
</comment>
<feature type="domain" description="SbsA Ig-like" evidence="4">
    <location>
        <begin position="1073"/>
        <end position="1171"/>
    </location>
</feature>
<dbReference type="SUPFAM" id="SSF117281">
    <property type="entry name" value="Kelch motif"/>
    <property type="match status" value="1"/>
</dbReference>
<evidence type="ECO:0000256" key="2">
    <source>
        <dbReference type="SAM" id="MobiDB-lite"/>
    </source>
</evidence>
<feature type="domain" description="SbsA Ig-like" evidence="4">
    <location>
        <begin position="1794"/>
        <end position="1891"/>
    </location>
</feature>
<feature type="transmembrane region" description="Helical" evidence="3">
    <location>
        <begin position="12"/>
        <end position="36"/>
    </location>
</feature>
<reference evidence="5 6" key="1">
    <citation type="submission" date="2018-05" db="EMBL/GenBank/DDBJ databases">
        <title>A metagenomic window into the 2 km-deep terrestrial subsurface aquifer revealed taxonomically and functionally diverse microbial community comprising novel uncultured bacterial lineages.</title>
        <authorList>
            <person name="Kadnikov V.V."/>
            <person name="Mardanov A.V."/>
            <person name="Beletsky A.V."/>
            <person name="Banks D."/>
            <person name="Pimenov N.V."/>
            <person name="Frank Y.A."/>
            <person name="Karnachuk O.V."/>
            <person name="Ravin N.V."/>
        </authorList>
    </citation>
    <scope>NUCLEOTIDE SEQUENCE [LARGE SCALE GENOMIC DNA]</scope>
    <source>
        <strain evidence="5">BY5</strain>
    </source>
</reference>
<feature type="domain" description="SbsA Ig-like" evidence="4">
    <location>
        <begin position="658"/>
        <end position="757"/>
    </location>
</feature>
<keyword evidence="3" id="KW-0472">Membrane</keyword>
<feature type="domain" description="SbsA Ig-like" evidence="4">
    <location>
        <begin position="863"/>
        <end position="964"/>
    </location>
</feature>
<feature type="domain" description="SbsA Ig-like" evidence="4">
    <location>
        <begin position="1997"/>
        <end position="2096"/>
    </location>
</feature>
<sequence>MIPGDQHRWRWAAELPLVFLMLLTFLALGCSIVSPFRKLHDEPGPPGLAGVLMVRAEDGLDYRFNRFRIQVAPGAVLTDRMLLLALMNPASAARLIPSHTIPLTPVYSLRLRGEDGRLRQPARLELPISPPHRLSPESAPDVFMAARGSDGAWRYYSPDQDFLAQVAAVDTWQLSDWVVLQRLPGRGPALRTAPVVQITPTSPRVDENGRFIEDLRIETGWEGAPGTTTSALEWKTELTLFPEPAMPLEGAAPEGDGPSTVLAPQDPYGVRVPLGGGSFVRGVFGQNTASYSFRLVLIGKSSSQAPHTLGWRVVARRPQETPLVREGRLVLQPQVAARQVVRPRVLSTIPVDMARDVGRRPVVEIRFDRVMDPGAVEQAVSVAPDPGPRTWQWRNGRTATFWFFDPLPLHTQFQVSIAPTARDIRGVTLEAPYAWAFSTGAAADVVPPFLEATQPSNGARQLPRNTWITLRFSEPMWPPSVERGVRVISPEVGSLSWFWSADRTTVGVLPTGLWLASLTHEIEVGTACQDLEGNPLAKVETVRFTTQERTGPMIVETRPEAGLPLRPPVSALRFRFDRPMDPTSVGAALSLGLATAAAAPPAPTISWEENGTVLVVGWNPVWTPSAPLIASFTTRARDTDGVPLAGQTRFEYPLADLIAPQVVSFTPAQGASGVPTNAPIFLRFSEPMNRDSVERACSSSPPTPSRWFLWGPTSDQVWINPGPAWPAASRVTFHLATGPVDLEGNALTQALTLTFTTAAGPAPALAGATPQNGQTGVARTAPLSLRFTHPMDPESVKAALSLSPTEPGSRTLTWADDHRVLTISPATLWANAARYELLVSQTARSAAGEPLAQPVRIVFTTADTEPPALVRVVPAAGAIDVNPNGVFELAFDEPVDRATLEAALSLSPAPSSSPIFTWINNQTVHFQWAGGLPGNTLHTLRVGTGLTDSAGNRLAVPFESRFTTFDTTPPTLTETAPSNGTTGLPRQPSLRFVFSKVMNPKTVTVTVTPTPPGGAPLLTWSADFRALTVTFPEPLTPDTAYAATLDSTAADRFGLLMTGPRSLSFRTGSLDTPRLLAFLPTDGERVPTLSLRLELTFDRPMDQASVAGAATLAPEPEGGLLWTWNEARTAAVVTSRGTLTAGTLYQFTLSGAARDAQGVALGQDIRRSFTTEPAPTVVLAGLIPADGATDVASTVVIRIPFSKPMDPGTTEQACLLLLDGQPVTTTRQWDGPTRLLLTPASPLRPGQVYTVLIGRSARDQAGMPLAAAATTRFTTRVERSVAVTAVAPASGASEVDPAVSLVAAFSEPMDPTTVRLLLQPDPGQRPEPAWTDEGRRLTLTFPLELAPGTAWAWTIAPEARSQSGHLVIPPGSFTFTTAARPNARVTATVPAPGQTEVDPREGLRLTFDQDMDRTSISSAFRCTPAPEDAPTFTWTTDRSVTITFATPLPYGTACTLTLDTGARSTAGLPLTTGFTLPFTTIARPAVMVAQVVPAAGATDVTPTTVLTLPFSRLMNQASVQAALTVTADGSPLEVGATWEGTTLRLRPAGGWPPGKTIGLALAGTATDLAGHPLGSAFATSFTTSPPELPAVTAITPANGATDIPLDRPVVIVFSKAMASPTVDVVVSPAPGGTVVRQWSADGKTLTLTVPEGWAGSTVYGVTVAATSRDTSGLALGSAFTSGFTTVAPPVGPRLISFLPSAGSTDVPIRSRLELRFDTPMATPTVQSAFALTPAPPESPIWSWSADRTIATLTWSQGLAFGQSYTARLAATARSQSGLTLALPFESTFVTEVVPSISAVEPAAGARDVATDSPVVVTFAKEMDRASVEQAFTLLAGSTSLTGTFSWAGTRLTFRATGGLPASTTLTVTIAPTARDTRGNLLPARFSSTFTTVPPPPCRLTGTTPSDGQTGVSVTTPLVLDFSTPMARATVDVLIDPPPAGGKTLTWSNGDTRLTVTFGGTLVGGQRHQITLAPDTRDVFGSSLTGPTGFSFVTQTVTTPVITSCFPVPGTLEAPVTSVLQFTFDRPMDRATTQAAFTLTPSAGIPQFAWSTDQRTLSVAFADPLAFATLYEATISATARDSHGIALGQAFVTGFRTETQPAIVAGSEYPVPGSEGLPTDTSIRVAFTKAMDRSATEGAVRVQTPTGTTVGGTFSWTDERTLEFRPALPLAMAQRYRVTVTTAARDLRGNALAAPVSWEFTTRGLEGANWRRDLADDPHGNQFSPRKNHVVVSFLDYLWVIGGNDGQFRNDVWRSTDGVTWTRVLADDPAAARFSPRAGHACLVFDNKLWLIGGETETATGYDTLDDVWWTANGTDWTRATAAADFWARAYHSAVVFGNRMWLLGGMTYDSEGMPQLLDDAWTSTDGQTWTEVAATVSFLPRMRSTAAVFGGRLWVFGGYGTDALGSEGPLADAWYTTNGQTWIRAAEQAGFPARAGAALFMYQNRLWLVGGSGRDESGWDIPYNDVWATSDGQTWSRVLDNAPAGAQRFEARADGGAAVHRSRMVLIGGETEWGIANDVWSTD</sequence>
<evidence type="ECO:0000256" key="3">
    <source>
        <dbReference type="SAM" id="Phobius"/>
    </source>
</evidence>
<dbReference type="SUPFAM" id="SSF50965">
    <property type="entry name" value="Galactose oxidase, central domain"/>
    <property type="match status" value="1"/>
</dbReference>
<feature type="domain" description="SbsA Ig-like" evidence="4">
    <location>
        <begin position="1691"/>
        <end position="1790"/>
    </location>
</feature>
<keyword evidence="3" id="KW-0812">Transmembrane</keyword>
<feature type="domain" description="SbsA Ig-like" evidence="4">
    <location>
        <begin position="1384"/>
        <end position="1480"/>
    </location>
</feature>
<gene>
    <name evidence="5" type="ORF">OZSIB_0640</name>
</gene>
<evidence type="ECO:0000313" key="6">
    <source>
        <dbReference type="Proteomes" id="UP000252355"/>
    </source>
</evidence>
<dbReference type="Pfam" id="PF24681">
    <property type="entry name" value="Kelch_KLHDC2_KLHL20_DRC7"/>
    <property type="match status" value="1"/>
</dbReference>
<evidence type="ECO:0000259" key="4">
    <source>
        <dbReference type="Pfam" id="PF13205"/>
    </source>
</evidence>
<dbReference type="Gene3D" id="2.120.10.80">
    <property type="entry name" value="Kelch-type beta propeller"/>
    <property type="match status" value="2"/>
</dbReference>
<protein>
    <recommendedName>
        <fullName evidence="4">SbsA Ig-like domain-containing protein</fullName>
    </recommendedName>
</protein>
<accession>A0A367ZTX6</accession>
<proteinExistence type="predicted"/>
<dbReference type="InterPro" id="IPR011043">
    <property type="entry name" value="Gal_Oxase/kelch_b-propeller"/>
</dbReference>
<feature type="compositionally biased region" description="Low complexity" evidence="2">
    <location>
        <begin position="965"/>
        <end position="977"/>
    </location>
</feature>
<feature type="domain" description="SbsA Ig-like" evidence="4">
    <location>
        <begin position="1589"/>
        <end position="1685"/>
    </location>
</feature>
<dbReference type="Proteomes" id="UP000252355">
    <property type="component" value="Unassembled WGS sequence"/>
</dbReference>
<feature type="domain" description="SbsA Ig-like" evidence="4">
    <location>
        <begin position="2098"/>
        <end position="2201"/>
    </location>
</feature>
<name>A0A367ZTX6_9BACT</name>
<feature type="domain" description="SbsA Ig-like" evidence="4">
    <location>
        <begin position="341"/>
        <end position="439"/>
    </location>
</feature>
<organism evidence="5 6">
    <name type="scientific">Candidatus Ozemobacter sibiricus</name>
    <dbReference type="NCBI Taxonomy" id="2268124"/>
    <lineage>
        <taxon>Bacteria</taxon>
        <taxon>Candidatus Ozemobacteria</taxon>
        <taxon>Candidatus Ozemobacterales</taxon>
        <taxon>Candidatus Ozemobacteraceae</taxon>
        <taxon>Candidatus Ozemobacter</taxon>
    </lineage>
</organism>
<feature type="domain" description="SbsA Ig-like" evidence="4">
    <location>
        <begin position="1486"/>
        <end position="1583"/>
    </location>
</feature>
<dbReference type="Pfam" id="PF13205">
    <property type="entry name" value="Big_5"/>
    <property type="match status" value="17"/>
</dbReference>
<keyword evidence="3" id="KW-1133">Transmembrane helix</keyword>
<feature type="domain" description="SbsA Ig-like" evidence="4">
    <location>
        <begin position="762"/>
        <end position="861"/>
    </location>
</feature>
<dbReference type="EMBL" id="QOQW01000001">
    <property type="protein sequence ID" value="RCK81506.1"/>
    <property type="molecule type" value="Genomic_DNA"/>
</dbReference>
<feature type="domain" description="SbsA Ig-like" evidence="4">
    <location>
        <begin position="1896"/>
        <end position="1993"/>
    </location>
</feature>
<feature type="domain" description="SbsA Ig-like" evidence="4">
    <location>
        <begin position="1281"/>
        <end position="1377"/>
    </location>
</feature>
<feature type="region of interest" description="Disordered" evidence="2">
    <location>
        <begin position="965"/>
        <end position="985"/>
    </location>
</feature>
<feature type="domain" description="SbsA Ig-like" evidence="4">
    <location>
        <begin position="444"/>
        <end position="546"/>
    </location>
</feature>
<dbReference type="InterPro" id="IPR032812">
    <property type="entry name" value="SbsA_Ig"/>
</dbReference>
<feature type="domain" description="SbsA Ig-like" evidence="4">
    <location>
        <begin position="966"/>
        <end position="1067"/>
    </location>
</feature>
<feature type="domain" description="SbsA Ig-like" evidence="4">
    <location>
        <begin position="1174"/>
        <end position="1275"/>
    </location>
</feature>